<gene>
    <name evidence="1" type="primary">lptD</name>
    <name evidence="3" type="ORF">HNQ59_000558</name>
</gene>
<comment type="subcellular location">
    <subcellularLocation>
        <location evidence="1">Cell outer membrane</location>
    </subcellularLocation>
</comment>
<dbReference type="GO" id="GO:0015920">
    <property type="term" value="P:lipopolysaccharide transport"/>
    <property type="evidence" value="ECO:0007669"/>
    <property type="project" value="InterPro"/>
</dbReference>
<evidence type="ECO:0000313" key="4">
    <source>
        <dbReference type="Proteomes" id="UP000575898"/>
    </source>
</evidence>
<dbReference type="RefSeq" id="WP_184034899.1">
    <property type="nucleotide sequence ID" value="NZ_JACHHY010000003.1"/>
</dbReference>
<name>A0A840MDB1_9PROT</name>
<dbReference type="EMBL" id="JACHHY010000003">
    <property type="protein sequence ID" value="MBB5017294.1"/>
    <property type="molecule type" value="Genomic_DNA"/>
</dbReference>
<dbReference type="InterPro" id="IPR020889">
    <property type="entry name" value="LipoPS_assembly_LptD"/>
</dbReference>
<dbReference type="InterPro" id="IPR050218">
    <property type="entry name" value="LptD"/>
</dbReference>
<feature type="signal peptide" evidence="1">
    <location>
        <begin position="1"/>
        <end position="20"/>
    </location>
</feature>
<comment type="subunit">
    <text evidence="1">Component of the lipopolysaccharide transport and assembly complex. Interacts with LptE and LptA.</text>
</comment>
<keyword evidence="1" id="KW-0998">Cell outer membrane</keyword>
<dbReference type="Pfam" id="PF04453">
    <property type="entry name" value="LptD"/>
    <property type="match status" value="1"/>
</dbReference>
<dbReference type="GO" id="GO:0043165">
    <property type="term" value="P:Gram-negative-bacterium-type cell outer membrane assembly"/>
    <property type="evidence" value="ECO:0007669"/>
    <property type="project" value="UniProtKB-UniRule"/>
</dbReference>
<organism evidence="3 4">
    <name type="scientific">Chitinivorax tropicus</name>
    <dbReference type="NCBI Taxonomy" id="714531"/>
    <lineage>
        <taxon>Bacteria</taxon>
        <taxon>Pseudomonadati</taxon>
        <taxon>Pseudomonadota</taxon>
        <taxon>Betaproteobacteria</taxon>
        <taxon>Chitinivorax</taxon>
    </lineage>
</organism>
<comment type="function">
    <text evidence="1">Together with LptE, is involved in the assembly of lipopolysaccharide (LPS) at the surface of the outer membrane.</text>
</comment>
<dbReference type="GO" id="GO:0009279">
    <property type="term" value="C:cell outer membrane"/>
    <property type="evidence" value="ECO:0007669"/>
    <property type="project" value="UniProtKB-SubCell"/>
</dbReference>
<dbReference type="GO" id="GO:1990351">
    <property type="term" value="C:transporter complex"/>
    <property type="evidence" value="ECO:0007669"/>
    <property type="project" value="TreeGrafter"/>
</dbReference>
<comment type="similarity">
    <text evidence="1">Belongs to the LptD family.</text>
</comment>
<dbReference type="PANTHER" id="PTHR30189:SF1">
    <property type="entry name" value="LPS-ASSEMBLY PROTEIN LPTD"/>
    <property type="match status" value="1"/>
</dbReference>
<evidence type="ECO:0000259" key="2">
    <source>
        <dbReference type="Pfam" id="PF04453"/>
    </source>
</evidence>
<comment type="caution">
    <text evidence="3">The sequence shown here is derived from an EMBL/GenBank/DDBJ whole genome shotgun (WGS) entry which is preliminary data.</text>
</comment>
<keyword evidence="1" id="KW-0472">Membrane</keyword>
<keyword evidence="4" id="KW-1185">Reference proteome</keyword>
<dbReference type="AlphaFoldDB" id="A0A840MDB1"/>
<dbReference type="InterPro" id="IPR007543">
    <property type="entry name" value="LptD_C"/>
</dbReference>
<feature type="domain" description="LptD C-terminal" evidence="2">
    <location>
        <begin position="284"/>
        <end position="657"/>
    </location>
</feature>
<dbReference type="PANTHER" id="PTHR30189">
    <property type="entry name" value="LPS-ASSEMBLY PROTEIN"/>
    <property type="match status" value="1"/>
</dbReference>
<keyword evidence="1" id="KW-0732">Signal</keyword>
<evidence type="ECO:0000313" key="3">
    <source>
        <dbReference type="EMBL" id="MBB5017294.1"/>
    </source>
</evidence>
<accession>A0A840MDB1</accession>
<protein>
    <recommendedName>
        <fullName evidence="1">LPS-assembly protein LptD</fullName>
    </recommendedName>
</protein>
<reference evidence="3 4" key="1">
    <citation type="submission" date="2020-08" db="EMBL/GenBank/DDBJ databases">
        <title>Genomic Encyclopedia of Type Strains, Phase IV (KMG-IV): sequencing the most valuable type-strain genomes for metagenomic binning, comparative biology and taxonomic classification.</title>
        <authorList>
            <person name="Goeker M."/>
        </authorList>
    </citation>
    <scope>NUCLEOTIDE SEQUENCE [LARGE SCALE GENOMIC DNA]</scope>
    <source>
        <strain evidence="3 4">DSM 27165</strain>
    </source>
</reference>
<evidence type="ECO:0000256" key="1">
    <source>
        <dbReference type="HAMAP-Rule" id="MF_01411"/>
    </source>
</evidence>
<dbReference type="Proteomes" id="UP000575898">
    <property type="component" value="Unassembled WGS sequence"/>
</dbReference>
<sequence precursor="true">MRPFRLTPIALLLLASTTQAEGIATPLKLDSNLVLNPPRDEPAGVWHLSADKVEGNPQTQLNAWGHVQLRRRGALISADSMCYRASPEQIEAEGNVRAEQRGDIIWGDQMQLRQDNATGYANNARYQLGLGARGTARRLLMEGEKRYSAETGSFTTCAPGNEDWVFRSDKLDLDYNRNVGEAHHTTLQFLGVPVLYWPWMDFSLNGQRKSGFLPPMQGSSNTGGFELTLPFYWNIAPNYDAEIAPRFIARRGVALNTEFRYLQPSFTGTLKSELLNNDRLTSTRRSFVSFQHQHKLLDNLTANINLQKASDDNYFVDLSSKVSSTSQGILPREGSLTYSQSGWIAQARVQRYQTLRDEKQNRLVAPYAQVPQLQLNRQGYDGFGTNYNFKGEYTQFDHPTQVSGKRLVINPSISTTLNTTYAYITPKLGLHYTQYNIDRFTPTDSPAYNHRRTLPIFSTDAGIVLEREGSWLGNEYIQTLEPRMFYVRIPYREQSQLPLFDTALRDFNYASMFSENQFSGADRINDANQVTAAVTTRFLEAGSGRERMRLGVGQRFYRSPQQVTLTPQAIETGRARNSSDIITFGGGQITNSLDVDATWQYNSSIHKTQRIDYNIRYQPAIGKALNLGYRMNRDALPGIVGQRQIDFSTQWPMSSRWSGVTRVAYSLKDRKNIESLAGVEYNAGCWVLRLVGQRFVTTSNQTSSNIFLQVELSDVARIGTNPLELLARTIPGYSKLNASPQPLQSDAYK</sequence>
<feature type="chain" id="PRO_5033170085" description="LPS-assembly protein LptD" evidence="1">
    <location>
        <begin position="21"/>
        <end position="749"/>
    </location>
</feature>
<dbReference type="Gene3D" id="2.60.450.10">
    <property type="entry name" value="Lipopolysaccharide (LPS) transport protein A like domain"/>
    <property type="match status" value="1"/>
</dbReference>
<comment type="caution">
    <text evidence="1">Lacks conserved residue(s) required for the propagation of feature annotation.</text>
</comment>
<dbReference type="HAMAP" id="MF_01411">
    <property type="entry name" value="LPS_assembly_LptD"/>
    <property type="match status" value="1"/>
</dbReference>
<proteinExistence type="inferred from homology"/>